<keyword evidence="1" id="KW-0418">Kinase</keyword>
<dbReference type="AlphaFoldDB" id="A0A0L6CN00"/>
<dbReference type="GO" id="GO:0016301">
    <property type="term" value="F:kinase activity"/>
    <property type="evidence" value="ECO:0007669"/>
    <property type="project" value="UniProtKB-KW"/>
</dbReference>
<evidence type="ECO:0000259" key="2">
    <source>
        <dbReference type="Pfam" id="PF00288"/>
    </source>
</evidence>
<reference evidence="3" key="1">
    <citation type="submission" date="2015-03" db="EMBL/GenBank/DDBJ databases">
        <title>Emergence of plasmid-mediated VIM-4 carbapenemase in Citrobacter freundii, co-harbouring armA, CTX-M-3, TEM-1 and QnrB at a cancer centre in Bulgaria.</title>
        <authorList>
            <person name="Sabtcheva S.D."/>
            <person name="Ivanov I.N."/>
        </authorList>
    </citation>
    <scope>NUCLEOTIDE SEQUENCE</scope>
    <source>
        <strain evidence="3">C296001</strain>
    </source>
</reference>
<dbReference type="Proteomes" id="UP000037397">
    <property type="component" value="Unassembled WGS sequence"/>
</dbReference>
<dbReference type="STRING" id="1631356.VV01_20185"/>
<sequence>MRTTPAAGVRIGVGSAPAHHGELLQGVVTDRGLTTPALVTLPLAVDGARATFAPGGDRLVVHPSDKVHARQAVEGLLHHLRATDPTVVASGVLRVRSHVAVGIGMGSSSVDVLASLRAVADAVRSQPDSSIFCAHAARVEGACDPLAHVPEVVLFAQREGRIIQRLAASLPPMVVLSCETDLGRPVDTLRCPLPDAHTAPAYDLLRDRLHRAVATADLDEVGAVATTSAELNQERLPKAELPALVRACRQHGGLGVQVAHSGTVAGVLFAGRSVEQVDRLLLCAAALERAGVRVRGWYDVATGA</sequence>
<evidence type="ECO:0000313" key="4">
    <source>
        <dbReference type="Proteomes" id="UP000037397"/>
    </source>
</evidence>
<feature type="domain" description="GHMP kinase N-terminal" evidence="2">
    <location>
        <begin position="84"/>
        <end position="141"/>
    </location>
</feature>
<dbReference type="SUPFAM" id="SSF54211">
    <property type="entry name" value="Ribosomal protein S5 domain 2-like"/>
    <property type="match status" value="1"/>
</dbReference>
<dbReference type="Gene3D" id="3.30.230.10">
    <property type="match status" value="1"/>
</dbReference>
<keyword evidence="1" id="KW-0808">Transferase</keyword>
<comment type="caution">
    <text evidence="3">The sequence shown here is derived from an EMBL/GenBank/DDBJ whole genome shotgun (WGS) entry which is preliminary data.</text>
</comment>
<dbReference type="InterPro" id="IPR020568">
    <property type="entry name" value="Ribosomal_Su5_D2-typ_SF"/>
</dbReference>
<dbReference type="PATRIC" id="fig|1631356.3.peg.4054"/>
<organism evidence="3 4">
    <name type="scientific">Luteipulveratus halotolerans</name>
    <dbReference type="NCBI Taxonomy" id="1631356"/>
    <lineage>
        <taxon>Bacteria</taxon>
        <taxon>Bacillati</taxon>
        <taxon>Actinomycetota</taxon>
        <taxon>Actinomycetes</taxon>
        <taxon>Micrococcales</taxon>
        <taxon>Dermacoccaceae</taxon>
        <taxon>Luteipulveratus</taxon>
    </lineage>
</organism>
<dbReference type="RefSeq" id="WP_050671456.1">
    <property type="nucleotide sequence ID" value="NZ_LAIR01000002.1"/>
</dbReference>
<dbReference type="GO" id="GO:0005524">
    <property type="term" value="F:ATP binding"/>
    <property type="evidence" value="ECO:0007669"/>
    <property type="project" value="InterPro"/>
</dbReference>
<evidence type="ECO:0000313" key="3">
    <source>
        <dbReference type="EMBL" id="KNX38923.1"/>
    </source>
</evidence>
<dbReference type="Pfam" id="PF00288">
    <property type="entry name" value="GHMP_kinases_N"/>
    <property type="match status" value="1"/>
</dbReference>
<keyword evidence="4" id="KW-1185">Reference proteome</keyword>
<protein>
    <recommendedName>
        <fullName evidence="2">GHMP kinase N-terminal domain-containing protein</fullName>
    </recommendedName>
</protein>
<evidence type="ECO:0000256" key="1">
    <source>
        <dbReference type="ARBA" id="ARBA00022777"/>
    </source>
</evidence>
<name>A0A0L6CN00_9MICO</name>
<dbReference type="OrthoDB" id="7298003at2"/>
<dbReference type="EMBL" id="LAIR01000002">
    <property type="protein sequence ID" value="KNX38923.1"/>
    <property type="molecule type" value="Genomic_DNA"/>
</dbReference>
<accession>A0A0L6CN00</accession>
<gene>
    <name evidence="3" type="ORF">VV01_20185</name>
</gene>
<proteinExistence type="predicted"/>
<dbReference type="InterPro" id="IPR006204">
    <property type="entry name" value="GHMP_kinase_N_dom"/>
</dbReference>
<dbReference type="InterPro" id="IPR014721">
    <property type="entry name" value="Ribsml_uS5_D2-typ_fold_subgr"/>
</dbReference>